<dbReference type="AlphaFoldDB" id="A0AAU9ISY7"/>
<keyword evidence="3" id="KW-0677">Repeat</keyword>
<dbReference type="GO" id="GO:0031519">
    <property type="term" value="C:PcG protein complex"/>
    <property type="evidence" value="ECO:0007669"/>
    <property type="project" value="TreeGrafter"/>
</dbReference>
<evidence type="ECO:0000256" key="2">
    <source>
        <dbReference type="ARBA" id="ARBA00022723"/>
    </source>
</evidence>
<comment type="caution">
    <text evidence="12">The sequence shown here is derived from an EMBL/GenBank/DDBJ whole genome shotgun (WGS) entry which is preliminary data.</text>
</comment>
<dbReference type="Proteomes" id="UP001162131">
    <property type="component" value="Unassembled WGS sequence"/>
</dbReference>
<dbReference type="GO" id="GO:0005667">
    <property type="term" value="C:transcription regulator complex"/>
    <property type="evidence" value="ECO:0007669"/>
    <property type="project" value="TreeGrafter"/>
</dbReference>
<protein>
    <recommendedName>
        <fullName evidence="11">C2H2-type domain-containing protein</fullName>
    </recommendedName>
</protein>
<evidence type="ECO:0000259" key="11">
    <source>
        <dbReference type="PROSITE" id="PS50157"/>
    </source>
</evidence>
<proteinExistence type="predicted"/>
<dbReference type="PANTHER" id="PTHR14003:SF19">
    <property type="entry name" value="YY2 TRANSCRIPTION FACTOR"/>
    <property type="match status" value="1"/>
</dbReference>
<dbReference type="EMBL" id="CAJZBQ010000013">
    <property type="protein sequence ID" value="CAG9315284.1"/>
    <property type="molecule type" value="Genomic_DNA"/>
</dbReference>
<keyword evidence="9" id="KW-0539">Nucleus</keyword>
<dbReference type="GO" id="GO:0000978">
    <property type="term" value="F:RNA polymerase II cis-regulatory region sequence-specific DNA binding"/>
    <property type="evidence" value="ECO:0007669"/>
    <property type="project" value="TreeGrafter"/>
</dbReference>
<gene>
    <name evidence="12" type="ORF">BSTOLATCC_MIC13058</name>
</gene>
<evidence type="ECO:0000256" key="3">
    <source>
        <dbReference type="ARBA" id="ARBA00022737"/>
    </source>
</evidence>
<dbReference type="GO" id="GO:0008270">
    <property type="term" value="F:zinc ion binding"/>
    <property type="evidence" value="ECO:0007669"/>
    <property type="project" value="UniProtKB-KW"/>
</dbReference>
<keyword evidence="4 10" id="KW-0863">Zinc-finger</keyword>
<evidence type="ECO:0000256" key="4">
    <source>
        <dbReference type="ARBA" id="ARBA00022771"/>
    </source>
</evidence>
<reference evidence="12" key="1">
    <citation type="submission" date="2021-09" db="EMBL/GenBank/DDBJ databases">
        <authorList>
            <consortium name="AG Swart"/>
            <person name="Singh M."/>
            <person name="Singh A."/>
            <person name="Seah K."/>
            <person name="Emmerich C."/>
        </authorList>
    </citation>
    <scope>NUCLEOTIDE SEQUENCE</scope>
    <source>
        <strain evidence="12">ATCC30299</strain>
    </source>
</reference>
<name>A0AAU9ISY7_9CILI</name>
<keyword evidence="7" id="KW-0238">DNA-binding</keyword>
<keyword evidence="6" id="KW-0805">Transcription regulation</keyword>
<feature type="domain" description="C2H2-type" evidence="11">
    <location>
        <begin position="131"/>
        <end position="158"/>
    </location>
</feature>
<organism evidence="12 13">
    <name type="scientific">Blepharisma stoltei</name>
    <dbReference type="NCBI Taxonomy" id="1481888"/>
    <lineage>
        <taxon>Eukaryota</taxon>
        <taxon>Sar</taxon>
        <taxon>Alveolata</taxon>
        <taxon>Ciliophora</taxon>
        <taxon>Postciliodesmatophora</taxon>
        <taxon>Heterotrichea</taxon>
        <taxon>Heterotrichida</taxon>
        <taxon>Blepharismidae</taxon>
        <taxon>Blepharisma</taxon>
    </lineage>
</organism>
<evidence type="ECO:0000256" key="10">
    <source>
        <dbReference type="PROSITE-ProRule" id="PRU00042"/>
    </source>
</evidence>
<evidence type="ECO:0000256" key="9">
    <source>
        <dbReference type="ARBA" id="ARBA00023242"/>
    </source>
</evidence>
<feature type="domain" description="C2H2-type" evidence="11">
    <location>
        <begin position="101"/>
        <end position="130"/>
    </location>
</feature>
<dbReference type="Gene3D" id="3.30.160.60">
    <property type="entry name" value="Classic Zinc Finger"/>
    <property type="match status" value="3"/>
</dbReference>
<evidence type="ECO:0000256" key="8">
    <source>
        <dbReference type="ARBA" id="ARBA00023163"/>
    </source>
</evidence>
<dbReference type="SUPFAM" id="SSF57667">
    <property type="entry name" value="beta-beta-alpha zinc fingers"/>
    <property type="match status" value="2"/>
</dbReference>
<dbReference type="PROSITE" id="PS50157">
    <property type="entry name" value="ZINC_FINGER_C2H2_2"/>
    <property type="match status" value="3"/>
</dbReference>
<evidence type="ECO:0000256" key="7">
    <source>
        <dbReference type="ARBA" id="ARBA00023125"/>
    </source>
</evidence>
<dbReference type="SMART" id="SM00355">
    <property type="entry name" value="ZnF_C2H2"/>
    <property type="match status" value="3"/>
</dbReference>
<sequence>MADNRLTSTSDSDFKIRLPVDLLNKVGAPNVQTILNIAKLHTQRFQPVFVMLEKVTGGLCITEEPLKPPKPKTEEKPKNHAVEIPKVPQRKHQRTFGEKQYICPVETCGRQFMDNSKLNRHMLVHTGEKNFKCEFCGKRFSLDFNLKTHLRTHTGEKPYQCSVPGCNKRFTQSSNLTAHEKTHFMKEGEEKPRQVRHVPEPEIVTLPSIPQQAFSFESAFPMNFDVMCVSATPALPNP</sequence>
<keyword evidence="5" id="KW-0862">Zinc</keyword>
<evidence type="ECO:0000313" key="12">
    <source>
        <dbReference type="EMBL" id="CAG9315284.1"/>
    </source>
</evidence>
<dbReference type="Pfam" id="PF00096">
    <property type="entry name" value="zf-C2H2"/>
    <property type="match status" value="3"/>
</dbReference>
<evidence type="ECO:0000313" key="13">
    <source>
        <dbReference type="Proteomes" id="UP001162131"/>
    </source>
</evidence>
<dbReference type="InterPro" id="IPR013087">
    <property type="entry name" value="Znf_C2H2_type"/>
</dbReference>
<evidence type="ECO:0000256" key="5">
    <source>
        <dbReference type="ARBA" id="ARBA00022833"/>
    </source>
</evidence>
<keyword evidence="13" id="KW-1185">Reference proteome</keyword>
<dbReference type="GO" id="GO:0000981">
    <property type="term" value="F:DNA-binding transcription factor activity, RNA polymerase II-specific"/>
    <property type="evidence" value="ECO:0007669"/>
    <property type="project" value="TreeGrafter"/>
</dbReference>
<dbReference type="PANTHER" id="PTHR14003">
    <property type="entry name" value="TRANSCRIPTIONAL REPRESSOR PROTEIN YY"/>
    <property type="match status" value="1"/>
</dbReference>
<keyword evidence="2" id="KW-0479">Metal-binding</keyword>
<dbReference type="FunFam" id="3.30.160.60:FF:000125">
    <property type="entry name" value="Putative zinc finger protein 143"/>
    <property type="match status" value="1"/>
</dbReference>
<dbReference type="FunFam" id="3.30.160.60:FF:000104">
    <property type="entry name" value="Transcriptional repressor protein YY1"/>
    <property type="match status" value="1"/>
</dbReference>
<feature type="domain" description="C2H2-type" evidence="11">
    <location>
        <begin position="159"/>
        <end position="188"/>
    </location>
</feature>
<keyword evidence="8" id="KW-0804">Transcription</keyword>
<dbReference type="PROSITE" id="PS00028">
    <property type="entry name" value="ZINC_FINGER_C2H2_1"/>
    <property type="match status" value="3"/>
</dbReference>
<evidence type="ECO:0000256" key="1">
    <source>
        <dbReference type="ARBA" id="ARBA00004123"/>
    </source>
</evidence>
<dbReference type="FunFam" id="3.30.160.60:FF:000450">
    <property type="entry name" value="PR domain zinc finger protein 14"/>
    <property type="match status" value="1"/>
</dbReference>
<evidence type="ECO:0000256" key="6">
    <source>
        <dbReference type="ARBA" id="ARBA00023015"/>
    </source>
</evidence>
<accession>A0AAU9ISY7</accession>
<comment type="subcellular location">
    <subcellularLocation>
        <location evidence="1">Nucleus</location>
    </subcellularLocation>
</comment>
<dbReference type="GO" id="GO:0000785">
    <property type="term" value="C:chromatin"/>
    <property type="evidence" value="ECO:0007669"/>
    <property type="project" value="TreeGrafter"/>
</dbReference>
<dbReference type="InterPro" id="IPR036236">
    <property type="entry name" value="Znf_C2H2_sf"/>
</dbReference>